<dbReference type="Pfam" id="PF09534">
    <property type="entry name" value="Trp_oprn_chp"/>
    <property type="match status" value="1"/>
</dbReference>
<name>A0A967AYY0_9MICO</name>
<feature type="transmembrane region" description="Helical" evidence="2">
    <location>
        <begin position="76"/>
        <end position="96"/>
    </location>
</feature>
<evidence type="ECO:0000256" key="2">
    <source>
        <dbReference type="SAM" id="Phobius"/>
    </source>
</evidence>
<keyword evidence="4" id="KW-1185">Reference proteome</keyword>
<keyword evidence="2" id="KW-1133">Transmembrane helix</keyword>
<reference evidence="3" key="1">
    <citation type="submission" date="2020-03" db="EMBL/GenBank/DDBJ databases">
        <title>Draft sequencing of Calidifontibacter sp. DB0510.</title>
        <authorList>
            <person name="Kim D.-U."/>
        </authorList>
    </citation>
    <scope>NUCLEOTIDE SEQUENCE</scope>
    <source>
        <strain evidence="3">DB0510</strain>
    </source>
</reference>
<dbReference type="InterPro" id="IPR019051">
    <property type="entry name" value="Trp_biosyn_TM_oprn/chp"/>
</dbReference>
<accession>A0A967AYY0</accession>
<feature type="transmembrane region" description="Helical" evidence="2">
    <location>
        <begin position="47"/>
        <end position="69"/>
    </location>
</feature>
<feature type="region of interest" description="Disordered" evidence="1">
    <location>
        <begin position="160"/>
        <end position="187"/>
    </location>
</feature>
<dbReference type="RefSeq" id="WP_166193626.1">
    <property type="nucleotide sequence ID" value="NZ_JAAOIV010000002.1"/>
</dbReference>
<evidence type="ECO:0000313" key="4">
    <source>
        <dbReference type="Proteomes" id="UP000744769"/>
    </source>
</evidence>
<evidence type="ECO:0000313" key="3">
    <source>
        <dbReference type="EMBL" id="NHN54982.1"/>
    </source>
</evidence>
<feature type="transmembrane region" description="Helical" evidence="2">
    <location>
        <begin position="7"/>
        <end position="27"/>
    </location>
</feature>
<evidence type="ECO:0000256" key="1">
    <source>
        <dbReference type="SAM" id="MobiDB-lite"/>
    </source>
</evidence>
<dbReference type="EMBL" id="JAAOIV010000002">
    <property type="protein sequence ID" value="NHN54982.1"/>
    <property type="molecule type" value="Genomic_DNA"/>
</dbReference>
<gene>
    <name evidence="3" type="ORF">G9U51_04175</name>
</gene>
<dbReference type="Proteomes" id="UP000744769">
    <property type="component" value="Unassembled WGS sequence"/>
</dbReference>
<proteinExistence type="predicted"/>
<protein>
    <submittedName>
        <fullName evidence="3">Trp biosynthesis-associated membrane protein</fullName>
    </submittedName>
</protein>
<keyword evidence="2" id="KW-0812">Transmembrane</keyword>
<comment type="caution">
    <text evidence="3">The sequence shown here is derived from an EMBL/GenBank/DDBJ whole genome shotgun (WGS) entry which is preliminary data.</text>
</comment>
<sequence>MTSRRTVIIVGVLGVVLALIAASRTWVSGTLNDAVLQGTRVNVSGGKAAPTLIAGALVGAAAFLAILTTGRVARRIAAVLAVLGGLLCATGVVMVISDPSAPLRDQASAATGRTGAVGVDATLNGWPWLALIGGVLITVAGLASLLLAGRWSGLGRSYDAPAAPRAKDDWDALSEGDDPTAAGETQP</sequence>
<feature type="transmembrane region" description="Helical" evidence="2">
    <location>
        <begin position="128"/>
        <end position="148"/>
    </location>
</feature>
<keyword evidence="2" id="KW-0472">Membrane</keyword>
<organism evidence="3 4">
    <name type="scientific">Metallococcus carri</name>
    <dbReference type="NCBI Taxonomy" id="1656884"/>
    <lineage>
        <taxon>Bacteria</taxon>
        <taxon>Bacillati</taxon>
        <taxon>Actinomycetota</taxon>
        <taxon>Actinomycetes</taxon>
        <taxon>Micrococcales</taxon>
        <taxon>Dermacoccaceae</taxon>
        <taxon>Metallococcus</taxon>
    </lineage>
</organism>
<dbReference type="AlphaFoldDB" id="A0A967AYY0"/>